<dbReference type="Proteomes" id="UP000241690">
    <property type="component" value="Unassembled WGS sequence"/>
</dbReference>
<dbReference type="EMBL" id="KZ679677">
    <property type="protein sequence ID" value="PTB57275.1"/>
    <property type="molecule type" value="Genomic_DNA"/>
</dbReference>
<evidence type="ECO:0000313" key="2">
    <source>
        <dbReference type="EMBL" id="PTB57275.1"/>
    </source>
</evidence>
<evidence type="ECO:0000256" key="1">
    <source>
        <dbReference type="SAM" id="Phobius"/>
    </source>
</evidence>
<dbReference type="AlphaFoldDB" id="A0A2T4AJL7"/>
<keyword evidence="1" id="KW-1133">Transmembrane helix</keyword>
<reference evidence="2 3" key="1">
    <citation type="submission" date="2016-07" db="EMBL/GenBank/DDBJ databases">
        <title>Multiple horizontal gene transfer events from other fungi enriched the ability of initially mycotrophic Trichoderma (Ascomycota) to feed on dead plant biomass.</title>
        <authorList>
            <consortium name="DOE Joint Genome Institute"/>
            <person name="Aerts A."/>
            <person name="Atanasova L."/>
            <person name="Chenthamara K."/>
            <person name="Zhang J."/>
            <person name="Grujic M."/>
            <person name="Henrissat B."/>
            <person name="Kuo A."/>
            <person name="Salamov A."/>
            <person name="Lipzen A."/>
            <person name="Labutti K."/>
            <person name="Barry K."/>
            <person name="Miao Y."/>
            <person name="Rahimi M.J."/>
            <person name="Shen Q."/>
            <person name="Grigoriev I.V."/>
            <person name="Kubicek C.P."/>
            <person name="Druzhinina I.S."/>
        </authorList>
    </citation>
    <scope>NUCLEOTIDE SEQUENCE [LARGE SCALE GENOMIC DNA]</scope>
    <source>
        <strain evidence="2 3">CBS 226.95</strain>
    </source>
</reference>
<keyword evidence="1" id="KW-0472">Membrane</keyword>
<accession>A0A2T4AJL7</accession>
<name>A0A2T4AJL7_TRIHA</name>
<organism evidence="2 3">
    <name type="scientific">Trichoderma harzianum CBS 226.95</name>
    <dbReference type="NCBI Taxonomy" id="983964"/>
    <lineage>
        <taxon>Eukaryota</taxon>
        <taxon>Fungi</taxon>
        <taxon>Dikarya</taxon>
        <taxon>Ascomycota</taxon>
        <taxon>Pezizomycotina</taxon>
        <taxon>Sordariomycetes</taxon>
        <taxon>Hypocreomycetidae</taxon>
        <taxon>Hypocreales</taxon>
        <taxon>Hypocreaceae</taxon>
        <taxon>Trichoderma</taxon>
    </lineage>
</organism>
<dbReference type="RefSeq" id="XP_024776952.1">
    <property type="nucleotide sequence ID" value="XM_024914390.1"/>
</dbReference>
<feature type="transmembrane region" description="Helical" evidence="1">
    <location>
        <begin position="42"/>
        <end position="60"/>
    </location>
</feature>
<dbReference type="GeneID" id="36622956"/>
<keyword evidence="3" id="KW-1185">Reference proteome</keyword>
<proteinExistence type="predicted"/>
<feature type="transmembrane region" description="Helical" evidence="1">
    <location>
        <begin position="12"/>
        <end position="30"/>
    </location>
</feature>
<protein>
    <submittedName>
        <fullName evidence="2">Uncharacterized protein</fullName>
    </submittedName>
</protein>
<sequence length="81" mass="9166">MYPPSFAKSFPSLSLMCVSVCVCVFCPAWPLQVGPDAEPELIGRSAVGAFSRPFYIVFNLSRERNKQKKMLKPKVYRSYSI</sequence>
<keyword evidence="1" id="KW-0812">Transmembrane</keyword>
<gene>
    <name evidence="2" type="ORF">M431DRAFT_336567</name>
</gene>
<evidence type="ECO:0000313" key="3">
    <source>
        <dbReference type="Proteomes" id="UP000241690"/>
    </source>
</evidence>